<evidence type="ECO:0000313" key="2">
    <source>
        <dbReference type="Proteomes" id="UP000009138"/>
    </source>
</evidence>
<dbReference type="EMBL" id="CH476733">
    <property type="protein sequence ID" value="EIE79439.1"/>
    <property type="molecule type" value="Genomic_DNA"/>
</dbReference>
<sequence>MEAHLLLIASATLHQASIFYYSLEAIQKFFDPNYTLAIYTDKNQKTCTYGLTNEFFTCQCRRPSGTNFQSNYTTITTTMRTTSTSHTTATPTATCVRKSKGKKKHDGYKDCCCFSSDDCKEICTKGGCNGPGLKTSIKTSIIPNSCLAGAKGEKKGDDKKGYCCSLNDDYRKKLYQRKI</sequence>
<evidence type="ECO:0000313" key="1">
    <source>
        <dbReference type="EMBL" id="EIE79439.1"/>
    </source>
</evidence>
<dbReference type="GeneID" id="93611115"/>
<dbReference type="Proteomes" id="UP000009138">
    <property type="component" value="Unassembled WGS sequence"/>
</dbReference>
<dbReference type="RefSeq" id="XP_067514835.1">
    <property type="nucleotide sequence ID" value="XM_067658734.1"/>
</dbReference>
<dbReference type="OMA" id="ANCKESC"/>
<accession>I1BTA9</accession>
<proteinExistence type="predicted"/>
<dbReference type="OrthoDB" id="10332061at2759"/>
<keyword evidence="2" id="KW-1185">Reference proteome</keyword>
<organism evidence="1 2">
    <name type="scientific">Rhizopus delemar (strain RA 99-880 / ATCC MYA-4621 / FGSC 9543 / NRRL 43880)</name>
    <name type="common">Mucormycosis agent</name>
    <name type="synonym">Rhizopus arrhizus var. delemar</name>
    <dbReference type="NCBI Taxonomy" id="246409"/>
    <lineage>
        <taxon>Eukaryota</taxon>
        <taxon>Fungi</taxon>
        <taxon>Fungi incertae sedis</taxon>
        <taxon>Mucoromycota</taxon>
        <taxon>Mucoromycotina</taxon>
        <taxon>Mucoromycetes</taxon>
        <taxon>Mucorales</taxon>
        <taxon>Mucorineae</taxon>
        <taxon>Rhizopodaceae</taxon>
        <taxon>Rhizopus</taxon>
    </lineage>
</organism>
<dbReference type="VEuPathDB" id="FungiDB:RO3G_04144"/>
<gene>
    <name evidence="1" type="ORF">RO3G_04144</name>
</gene>
<name>I1BTA9_RHIO9</name>
<dbReference type="InParanoid" id="I1BTA9"/>
<reference evidence="1 2" key="1">
    <citation type="journal article" date="2009" name="PLoS Genet.">
        <title>Genomic analysis of the basal lineage fungus Rhizopus oryzae reveals a whole-genome duplication.</title>
        <authorList>
            <person name="Ma L.-J."/>
            <person name="Ibrahim A.S."/>
            <person name="Skory C."/>
            <person name="Grabherr M.G."/>
            <person name="Burger G."/>
            <person name="Butler M."/>
            <person name="Elias M."/>
            <person name="Idnurm A."/>
            <person name="Lang B.F."/>
            <person name="Sone T."/>
            <person name="Abe A."/>
            <person name="Calvo S.E."/>
            <person name="Corrochano L.M."/>
            <person name="Engels R."/>
            <person name="Fu J."/>
            <person name="Hansberg W."/>
            <person name="Kim J.-M."/>
            <person name="Kodira C.D."/>
            <person name="Koehrsen M.J."/>
            <person name="Liu B."/>
            <person name="Miranda-Saavedra D."/>
            <person name="O'Leary S."/>
            <person name="Ortiz-Castellanos L."/>
            <person name="Poulter R."/>
            <person name="Rodriguez-Romero J."/>
            <person name="Ruiz-Herrera J."/>
            <person name="Shen Y.-Q."/>
            <person name="Zeng Q."/>
            <person name="Galagan J."/>
            <person name="Birren B.W."/>
            <person name="Cuomo C.A."/>
            <person name="Wickes B.L."/>
        </authorList>
    </citation>
    <scope>NUCLEOTIDE SEQUENCE [LARGE SCALE GENOMIC DNA]</scope>
    <source>
        <strain evidence="2">RA 99-880 / ATCC MYA-4621 / FGSC 9543 / NRRL 43880</strain>
    </source>
</reference>
<protein>
    <submittedName>
        <fullName evidence="1">Uncharacterized protein</fullName>
    </submittedName>
</protein>
<dbReference type="AlphaFoldDB" id="I1BTA9"/>